<reference evidence="1" key="1">
    <citation type="submission" date="2023-06" db="EMBL/GenBank/DDBJ databases">
        <authorList>
            <person name="Kurt Z."/>
        </authorList>
    </citation>
    <scope>NUCLEOTIDE SEQUENCE</scope>
</reference>
<keyword evidence="3" id="KW-1185">Reference proteome</keyword>
<protein>
    <submittedName>
        <fullName evidence="2">Hypothetical_protein</fullName>
    </submittedName>
</protein>
<sequence length="173" mass="20491">MQFIVSHSFDPVDLVEKQFRQFQTFRLLGVKFNSNNLLQNNGIPIFCKVNQQRGKQLLRNSNTINFMNTCTQLEIQIRQWFLECISEQISTYFPVSKLMVQEQILIPYQIRNQYQKSSIIEFHNSVRNYQLLQIIQAEHDLLNLICTNFQQPLLAILIQFTIQSSFSRQLLSK</sequence>
<name>A0AA86TK95_9EUKA</name>
<comment type="caution">
    <text evidence="1">The sequence shown here is derived from an EMBL/GenBank/DDBJ whole genome shotgun (WGS) entry which is preliminary data.</text>
</comment>
<dbReference type="EMBL" id="CAXDID020000526">
    <property type="protein sequence ID" value="CAL6100005.1"/>
    <property type="molecule type" value="Genomic_DNA"/>
</dbReference>
<reference evidence="2 3" key="2">
    <citation type="submission" date="2024-07" db="EMBL/GenBank/DDBJ databases">
        <authorList>
            <person name="Akdeniz Z."/>
        </authorList>
    </citation>
    <scope>NUCLEOTIDE SEQUENCE [LARGE SCALE GENOMIC DNA]</scope>
</reference>
<accession>A0AA86TK95</accession>
<dbReference type="AlphaFoldDB" id="A0AA86TK95"/>
<organism evidence="1">
    <name type="scientific">Hexamita inflata</name>
    <dbReference type="NCBI Taxonomy" id="28002"/>
    <lineage>
        <taxon>Eukaryota</taxon>
        <taxon>Metamonada</taxon>
        <taxon>Diplomonadida</taxon>
        <taxon>Hexamitidae</taxon>
        <taxon>Hexamitinae</taxon>
        <taxon>Hexamita</taxon>
    </lineage>
</organism>
<evidence type="ECO:0000313" key="3">
    <source>
        <dbReference type="Proteomes" id="UP001642409"/>
    </source>
</evidence>
<evidence type="ECO:0000313" key="1">
    <source>
        <dbReference type="EMBL" id="CAI9919915.1"/>
    </source>
</evidence>
<dbReference type="EMBL" id="CATOUU010000192">
    <property type="protein sequence ID" value="CAI9919915.1"/>
    <property type="molecule type" value="Genomic_DNA"/>
</dbReference>
<gene>
    <name evidence="2" type="ORF">HINF_LOCUS70350</name>
    <name evidence="1" type="ORF">HINF_LOCUS7560</name>
</gene>
<proteinExistence type="predicted"/>
<dbReference type="Proteomes" id="UP001642409">
    <property type="component" value="Unassembled WGS sequence"/>
</dbReference>
<evidence type="ECO:0000313" key="2">
    <source>
        <dbReference type="EMBL" id="CAL6100005.1"/>
    </source>
</evidence>